<sequence length="60" mass="7230">MLLEIVCIITQWTQKYHIICSHTNSWYYFNIVLRWNDETVSKNTYSGSISLLKRLKNLYS</sequence>
<name>A0A7W6HZJ1_9BACT</name>
<evidence type="ECO:0000313" key="2">
    <source>
        <dbReference type="Proteomes" id="UP000546007"/>
    </source>
</evidence>
<protein>
    <submittedName>
        <fullName evidence="1">Uncharacterized protein</fullName>
    </submittedName>
</protein>
<gene>
    <name evidence="1" type="ORF">GGR14_003703</name>
</gene>
<dbReference type="EMBL" id="JACIES010000014">
    <property type="protein sequence ID" value="MBB4027886.1"/>
    <property type="molecule type" value="Genomic_DNA"/>
</dbReference>
<dbReference type="AlphaFoldDB" id="A0A7W6HZJ1"/>
<dbReference type="Proteomes" id="UP000546007">
    <property type="component" value="Unassembled WGS sequence"/>
</dbReference>
<accession>A0A7W6HZJ1</accession>
<proteinExistence type="predicted"/>
<organism evidence="1 2">
    <name type="scientific">Butyricimonas faecihominis</name>
    <dbReference type="NCBI Taxonomy" id="1472416"/>
    <lineage>
        <taxon>Bacteria</taxon>
        <taxon>Pseudomonadati</taxon>
        <taxon>Bacteroidota</taxon>
        <taxon>Bacteroidia</taxon>
        <taxon>Bacteroidales</taxon>
        <taxon>Odoribacteraceae</taxon>
        <taxon>Butyricimonas</taxon>
    </lineage>
</organism>
<evidence type="ECO:0000313" key="1">
    <source>
        <dbReference type="EMBL" id="MBB4027886.1"/>
    </source>
</evidence>
<comment type="caution">
    <text evidence="1">The sequence shown here is derived from an EMBL/GenBank/DDBJ whole genome shotgun (WGS) entry which is preliminary data.</text>
</comment>
<keyword evidence="2" id="KW-1185">Reference proteome</keyword>
<reference evidence="1 2" key="1">
    <citation type="submission" date="2020-08" db="EMBL/GenBank/DDBJ databases">
        <title>Genomic Encyclopedia of Type Strains, Phase IV (KMG-IV): sequencing the most valuable type-strain genomes for metagenomic binning, comparative biology and taxonomic classification.</title>
        <authorList>
            <person name="Goeker M."/>
        </authorList>
    </citation>
    <scope>NUCLEOTIDE SEQUENCE [LARGE SCALE GENOMIC DNA]</scope>
    <source>
        <strain evidence="1 2">DSM 105721</strain>
    </source>
</reference>